<feature type="transmembrane region" description="Helical" evidence="8">
    <location>
        <begin position="160"/>
        <end position="181"/>
    </location>
</feature>
<dbReference type="InterPro" id="IPR008094">
    <property type="entry name" value="Claudin15"/>
</dbReference>
<dbReference type="FunFam" id="1.20.140.150:FF:000001">
    <property type="entry name" value="Claudin"/>
    <property type="match status" value="1"/>
</dbReference>
<keyword evidence="11" id="KW-1185">Reference proteome</keyword>
<feature type="transmembrane region" description="Helical" evidence="8">
    <location>
        <begin position="116"/>
        <end position="140"/>
    </location>
</feature>
<dbReference type="GO" id="GO:0005886">
    <property type="term" value="C:plasma membrane"/>
    <property type="evidence" value="ECO:0007669"/>
    <property type="project" value="UniProtKB-SubCell"/>
</dbReference>
<evidence type="ECO:0000256" key="1">
    <source>
        <dbReference type="ARBA" id="ARBA00008295"/>
    </source>
</evidence>
<dbReference type="Proteomes" id="UP001178461">
    <property type="component" value="Chromosome 13"/>
</dbReference>
<evidence type="ECO:0000256" key="3">
    <source>
        <dbReference type="ARBA" id="ARBA00022475"/>
    </source>
</evidence>
<dbReference type="PRINTS" id="PR01718">
    <property type="entry name" value="CLAUDIN15"/>
</dbReference>
<keyword evidence="4 8" id="KW-0812">Transmembrane</keyword>
<proteinExistence type="inferred from homology"/>
<organism evidence="10 11">
    <name type="scientific">Podarcis lilfordi</name>
    <name type="common">Lilford's wall lizard</name>
    <dbReference type="NCBI Taxonomy" id="74358"/>
    <lineage>
        <taxon>Eukaryota</taxon>
        <taxon>Metazoa</taxon>
        <taxon>Chordata</taxon>
        <taxon>Craniata</taxon>
        <taxon>Vertebrata</taxon>
        <taxon>Euteleostomi</taxon>
        <taxon>Lepidosauria</taxon>
        <taxon>Squamata</taxon>
        <taxon>Bifurcata</taxon>
        <taxon>Unidentata</taxon>
        <taxon>Episquamata</taxon>
        <taxon>Laterata</taxon>
        <taxon>Lacertibaenia</taxon>
        <taxon>Lacertidae</taxon>
        <taxon>Podarcis</taxon>
    </lineage>
</organism>
<evidence type="ECO:0000313" key="10">
    <source>
        <dbReference type="EMBL" id="CAI5791212.1"/>
    </source>
</evidence>
<evidence type="ECO:0000256" key="2">
    <source>
        <dbReference type="ARBA" id="ARBA00022427"/>
    </source>
</evidence>
<feature type="region of interest" description="Disordered" evidence="9">
    <location>
        <begin position="201"/>
        <end position="232"/>
    </location>
</feature>
<name>A0AA35PNK6_9SAUR</name>
<dbReference type="InterPro" id="IPR017974">
    <property type="entry name" value="Claudin_CS"/>
</dbReference>
<evidence type="ECO:0000256" key="8">
    <source>
        <dbReference type="RuleBase" id="RU060637"/>
    </source>
</evidence>
<feature type="transmembrane region" description="Helical" evidence="8">
    <location>
        <begin position="80"/>
        <end position="100"/>
    </location>
</feature>
<sequence>MSVMLETVGFFMATIGCGMLGITLFNSYWRVSTISGNVITTSTIFENLWQSCATDSTGVYNCWEFQSLLELPAYLQASRALMISALVLGFLGILCGMLGLQCTKVAEGNPNVKAKMAALAGCMFILAGICGMVTISWYAFNITRDFFNPLFVGTKYEIGPALYLGWSASLLVIIGGGCLFSSCKTHLSQDKSYTYPYKAPKSALSAPTNTAPRPRRESNASSNGKYGKNAYV</sequence>
<dbReference type="AlphaFoldDB" id="A0AA35PNK6"/>
<evidence type="ECO:0000256" key="7">
    <source>
        <dbReference type="ARBA" id="ARBA00023136"/>
    </source>
</evidence>
<protein>
    <recommendedName>
        <fullName evidence="8">Claudin</fullName>
    </recommendedName>
</protein>
<comment type="subcellular location">
    <subcellularLocation>
        <location evidence="8">Cell junction</location>
        <location evidence="8">Tight junction</location>
    </subcellularLocation>
    <subcellularLocation>
        <location evidence="8">Cell membrane</location>
        <topology evidence="8">Multi-pass membrane protein</topology>
    </subcellularLocation>
</comment>
<evidence type="ECO:0000256" key="6">
    <source>
        <dbReference type="ARBA" id="ARBA00022989"/>
    </source>
</evidence>
<comment type="function">
    <text evidence="8">Claudins function as major constituents of the tight junction complexes that regulate the permeability of epithelia.</text>
</comment>
<accession>A0AA35PNK6</accession>
<keyword evidence="5 8" id="KW-0965">Cell junction</keyword>
<dbReference type="GO" id="GO:0005198">
    <property type="term" value="F:structural molecule activity"/>
    <property type="evidence" value="ECO:0007669"/>
    <property type="project" value="InterPro"/>
</dbReference>
<dbReference type="InterPro" id="IPR004031">
    <property type="entry name" value="PMP22/EMP/MP20/Claudin"/>
</dbReference>
<comment type="similarity">
    <text evidence="1 8">Belongs to the claudin family.</text>
</comment>
<keyword evidence="6 8" id="KW-1133">Transmembrane helix</keyword>
<keyword evidence="3 8" id="KW-1003">Cell membrane</keyword>
<dbReference type="PANTHER" id="PTHR12002">
    <property type="entry name" value="CLAUDIN"/>
    <property type="match status" value="1"/>
</dbReference>
<keyword evidence="7 8" id="KW-0472">Membrane</keyword>
<evidence type="ECO:0000313" key="11">
    <source>
        <dbReference type="Proteomes" id="UP001178461"/>
    </source>
</evidence>
<evidence type="ECO:0000256" key="4">
    <source>
        <dbReference type="ARBA" id="ARBA00022692"/>
    </source>
</evidence>
<reference evidence="10" key="1">
    <citation type="submission" date="2022-12" db="EMBL/GenBank/DDBJ databases">
        <authorList>
            <person name="Alioto T."/>
            <person name="Alioto T."/>
            <person name="Gomez Garrido J."/>
        </authorList>
    </citation>
    <scope>NUCLEOTIDE SEQUENCE</scope>
</reference>
<dbReference type="Pfam" id="PF00822">
    <property type="entry name" value="PMP22_Claudin"/>
    <property type="match status" value="1"/>
</dbReference>
<dbReference type="PRINTS" id="PR01077">
    <property type="entry name" value="CLAUDIN"/>
</dbReference>
<dbReference type="InterPro" id="IPR006187">
    <property type="entry name" value="Claudin"/>
</dbReference>
<evidence type="ECO:0000256" key="9">
    <source>
        <dbReference type="SAM" id="MobiDB-lite"/>
    </source>
</evidence>
<dbReference type="PROSITE" id="PS01346">
    <property type="entry name" value="CLAUDIN"/>
    <property type="match status" value="1"/>
</dbReference>
<dbReference type="GO" id="GO:0005923">
    <property type="term" value="C:bicellular tight junction"/>
    <property type="evidence" value="ECO:0007669"/>
    <property type="project" value="UniProtKB-SubCell"/>
</dbReference>
<dbReference type="EMBL" id="OX395138">
    <property type="protein sequence ID" value="CAI5791212.1"/>
    <property type="molecule type" value="Genomic_DNA"/>
</dbReference>
<dbReference type="Gene3D" id="1.20.140.150">
    <property type="match status" value="1"/>
</dbReference>
<evidence type="ECO:0000256" key="5">
    <source>
        <dbReference type="ARBA" id="ARBA00022949"/>
    </source>
</evidence>
<keyword evidence="2 8" id="KW-0796">Tight junction</keyword>
<gene>
    <name evidence="10" type="ORF">PODLI_1B034413</name>
</gene>
<feature type="transmembrane region" description="Helical" evidence="8">
    <location>
        <begin position="7"/>
        <end position="29"/>
    </location>
</feature>